<organism evidence="2 3">
    <name type="scientific">Halteria grandinella</name>
    <dbReference type="NCBI Taxonomy" id="5974"/>
    <lineage>
        <taxon>Eukaryota</taxon>
        <taxon>Sar</taxon>
        <taxon>Alveolata</taxon>
        <taxon>Ciliophora</taxon>
        <taxon>Intramacronucleata</taxon>
        <taxon>Spirotrichea</taxon>
        <taxon>Stichotrichia</taxon>
        <taxon>Sporadotrichida</taxon>
        <taxon>Halteriidae</taxon>
        <taxon>Halteria</taxon>
    </lineage>
</organism>
<dbReference type="GO" id="GO:0045505">
    <property type="term" value="F:dynein intermediate chain binding"/>
    <property type="evidence" value="ECO:0007669"/>
    <property type="project" value="TreeGrafter"/>
</dbReference>
<dbReference type="PANTHER" id="PTHR21255">
    <property type="entry name" value="T-COMPLEX-ASSOCIATED-TESTIS-EXPRESSED 1/ DYNEIN LIGHT CHAIN"/>
    <property type="match status" value="1"/>
</dbReference>
<dbReference type="AlphaFoldDB" id="A0A8J8NVR4"/>
<evidence type="ECO:0000313" key="2">
    <source>
        <dbReference type="EMBL" id="TNV81069.1"/>
    </source>
</evidence>
<feature type="region of interest" description="Disordered" evidence="1">
    <location>
        <begin position="1"/>
        <end position="25"/>
    </location>
</feature>
<dbReference type="OrthoDB" id="284212at2759"/>
<dbReference type="Pfam" id="PF03645">
    <property type="entry name" value="Tctex-1"/>
    <property type="match status" value="1"/>
</dbReference>
<gene>
    <name evidence="2" type="ORF">FGO68_gene6374</name>
</gene>
<dbReference type="InterPro" id="IPR038586">
    <property type="entry name" value="Tctex-1-like_sf"/>
</dbReference>
<sequence length="147" mass="16108">MTSPQIAQPGQNLVPPPALQNRQTSHTLADTSTAPLFNDNSTSFNSDQVQQIAHMAVQKVVGAENMVYKLDKVNQWCQDITDTVTIELAKLQKPFKYAVTCIIAENKGTVLHTAATAYWETKKDGLISVQLGSDSFYCIVTIFSSSV</sequence>
<comment type="caution">
    <text evidence="2">The sequence shown here is derived from an EMBL/GenBank/DDBJ whole genome shotgun (WGS) entry which is preliminary data.</text>
</comment>
<keyword evidence="3" id="KW-1185">Reference proteome</keyword>
<dbReference type="GO" id="GO:0005868">
    <property type="term" value="C:cytoplasmic dynein complex"/>
    <property type="evidence" value="ECO:0007669"/>
    <property type="project" value="TreeGrafter"/>
</dbReference>
<accession>A0A8J8NVR4</accession>
<dbReference type="EMBL" id="RRYP01006618">
    <property type="protein sequence ID" value="TNV81069.1"/>
    <property type="molecule type" value="Genomic_DNA"/>
</dbReference>
<reference evidence="2" key="1">
    <citation type="submission" date="2019-06" db="EMBL/GenBank/DDBJ databases">
        <authorList>
            <person name="Zheng W."/>
        </authorList>
    </citation>
    <scope>NUCLEOTIDE SEQUENCE</scope>
    <source>
        <strain evidence="2">QDHG01</strain>
    </source>
</reference>
<dbReference type="InterPro" id="IPR005334">
    <property type="entry name" value="Tctex-1-like"/>
</dbReference>
<dbReference type="GO" id="GO:0005737">
    <property type="term" value="C:cytoplasm"/>
    <property type="evidence" value="ECO:0007669"/>
    <property type="project" value="TreeGrafter"/>
</dbReference>
<dbReference type="GO" id="GO:0007018">
    <property type="term" value="P:microtubule-based movement"/>
    <property type="evidence" value="ECO:0007669"/>
    <property type="project" value="TreeGrafter"/>
</dbReference>
<evidence type="ECO:0000313" key="3">
    <source>
        <dbReference type="Proteomes" id="UP000785679"/>
    </source>
</evidence>
<feature type="compositionally biased region" description="Polar residues" evidence="1">
    <location>
        <begin position="1"/>
        <end position="11"/>
    </location>
</feature>
<dbReference type="Proteomes" id="UP000785679">
    <property type="component" value="Unassembled WGS sequence"/>
</dbReference>
<dbReference type="PANTHER" id="PTHR21255:SF4">
    <property type="entry name" value="DYNEIN LIGHT CHAIN TCTEX-TYPE"/>
    <property type="match status" value="1"/>
</dbReference>
<proteinExistence type="predicted"/>
<protein>
    <submittedName>
        <fullName evidence="2">Uncharacterized protein</fullName>
    </submittedName>
</protein>
<dbReference type="CDD" id="cd21455">
    <property type="entry name" value="DLC-like_DYNLT1_DYNLT3"/>
    <property type="match status" value="1"/>
</dbReference>
<name>A0A8J8NVR4_HALGN</name>
<dbReference type="Gene3D" id="3.30.1140.40">
    <property type="entry name" value="Tctex-1"/>
    <property type="match status" value="1"/>
</dbReference>
<evidence type="ECO:0000256" key="1">
    <source>
        <dbReference type="SAM" id="MobiDB-lite"/>
    </source>
</evidence>